<dbReference type="eggNOG" id="ENOG5032FXB">
    <property type="taxonomic scope" value="Bacteria"/>
</dbReference>
<dbReference type="AlphaFoldDB" id="I0KAR8"/>
<protein>
    <submittedName>
        <fullName evidence="2">Uncharacterized protein</fullName>
    </submittedName>
</protein>
<evidence type="ECO:0000313" key="3">
    <source>
        <dbReference type="Proteomes" id="UP000011058"/>
    </source>
</evidence>
<sequence>MHADEYQAQFGGKPKKSKATKAGRQTGETLDAATFRAQHVDRFEHDIQARYFDWFYRNPKYRDFLLYAIPNGGERTIAAAQHLLDEGLYPGMCDVCLAVVTRRYPGLYMELKRLKGKAQANQLRVHAMLRKQGYRVEVPDTWEKAVAITEDYLSDYFTQ</sequence>
<organism evidence="2 3">
    <name type="scientific">Fibrella aestuarina BUZ 2</name>
    <dbReference type="NCBI Taxonomy" id="1166018"/>
    <lineage>
        <taxon>Bacteria</taxon>
        <taxon>Pseudomonadati</taxon>
        <taxon>Bacteroidota</taxon>
        <taxon>Cytophagia</taxon>
        <taxon>Cytophagales</taxon>
        <taxon>Spirosomataceae</taxon>
        <taxon>Fibrella</taxon>
    </lineage>
</organism>
<evidence type="ECO:0000313" key="2">
    <source>
        <dbReference type="EMBL" id="CCH01221.1"/>
    </source>
</evidence>
<dbReference type="KEGG" id="fae:FAES_3212"/>
<keyword evidence="3" id="KW-1185">Reference proteome</keyword>
<dbReference type="OrthoDB" id="1272564at2"/>
<gene>
    <name evidence="2" type="ORF">FAES_3212</name>
</gene>
<dbReference type="STRING" id="1166018.FAES_3212"/>
<dbReference type="RefSeq" id="WP_015332320.1">
    <property type="nucleotide sequence ID" value="NC_020054.1"/>
</dbReference>
<evidence type="ECO:0000256" key="1">
    <source>
        <dbReference type="SAM" id="MobiDB-lite"/>
    </source>
</evidence>
<feature type="region of interest" description="Disordered" evidence="1">
    <location>
        <begin position="1"/>
        <end position="26"/>
    </location>
</feature>
<dbReference type="Proteomes" id="UP000011058">
    <property type="component" value="Chromosome"/>
</dbReference>
<dbReference type="GO" id="GO:0003676">
    <property type="term" value="F:nucleic acid binding"/>
    <property type="evidence" value="ECO:0007669"/>
    <property type="project" value="InterPro"/>
</dbReference>
<proteinExistence type="predicted"/>
<dbReference type="InterPro" id="IPR011856">
    <property type="entry name" value="tRNA_endonuc-like_dom_sf"/>
</dbReference>
<reference evidence="2 3" key="1">
    <citation type="journal article" date="2012" name="J. Bacteriol.">
        <title>Genome Sequence of Fibrella aestuarina BUZ 2T, a Filamentous Marine Bacterium.</title>
        <authorList>
            <person name="Filippini M."/>
            <person name="Qi W."/>
            <person name="Blom J."/>
            <person name="Goesmann A."/>
            <person name="Smits T.H."/>
            <person name="Bagheri H.C."/>
        </authorList>
    </citation>
    <scope>NUCLEOTIDE SEQUENCE [LARGE SCALE GENOMIC DNA]</scope>
    <source>
        <strain evidence="3">BUZ 2T</strain>
    </source>
</reference>
<dbReference type="EMBL" id="HE796683">
    <property type="protein sequence ID" value="CCH01221.1"/>
    <property type="molecule type" value="Genomic_DNA"/>
</dbReference>
<dbReference type="Gene3D" id="3.40.1350.10">
    <property type="match status" value="1"/>
</dbReference>
<accession>I0KAR8</accession>
<name>I0KAR8_9BACT</name>
<dbReference type="HOGENOM" id="CLU_1658224_0_0_10"/>